<dbReference type="InterPro" id="IPR020846">
    <property type="entry name" value="MFS_dom"/>
</dbReference>
<dbReference type="InterPro" id="IPR050549">
    <property type="entry name" value="MFS_Trehalose_Transporter"/>
</dbReference>
<dbReference type="PROSITE" id="PS50850">
    <property type="entry name" value="MFS"/>
    <property type="match status" value="1"/>
</dbReference>
<dbReference type="AlphaFoldDB" id="A0ABD0S787"/>
<dbReference type="Gene3D" id="1.20.1250.20">
    <property type="entry name" value="MFS general substrate transporter like domains"/>
    <property type="match status" value="1"/>
</dbReference>
<evidence type="ECO:0000256" key="8">
    <source>
        <dbReference type="SAM" id="MobiDB-lite"/>
    </source>
</evidence>
<keyword evidence="4" id="KW-0762">Sugar transport</keyword>
<dbReference type="PANTHER" id="PTHR48021">
    <property type="match status" value="1"/>
</dbReference>
<dbReference type="PANTHER" id="PTHR48021:SF68">
    <property type="entry name" value="MAJOR FACILITATOR SUPERFAMILY (MFS) PROFILE DOMAIN-CONTAINING PROTEIN"/>
    <property type="match status" value="1"/>
</dbReference>
<dbReference type="GO" id="GO:0005886">
    <property type="term" value="C:plasma membrane"/>
    <property type="evidence" value="ECO:0007669"/>
    <property type="project" value="UniProtKB-SubCell"/>
</dbReference>
<proteinExistence type="predicted"/>
<feature type="transmembrane region" description="Helical" evidence="9">
    <location>
        <begin position="92"/>
        <end position="120"/>
    </location>
</feature>
<evidence type="ECO:0000256" key="7">
    <source>
        <dbReference type="ARBA" id="ARBA00023136"/>
    </source>
</evidence>
<evidence type="ECO:0000256" key="2">
    <source>
        <dbReference type="ARBA" id="ARBA00022448"/>
    </source>
</evidence>
<name>A0ABD0S787_LOXSC</name>
<feature type="transmembrane region" description="Helical" evidence="9">
    <location>
        <begin position="367"/>
        <end position="391"/>
    </location>
</feature>
<reference evidence="11 12" key="1">
    <citation type="submission" date="2024-06" db="EMBL/GenBank/DDBJ databases">
        <title>A chromosome-level genome assembly of beet webworm, Loxostege sticticalis.</title>
        <authorList>
            <person name="Zhang Y."/>
        </authorList>
    </citation>
    <scope>NUCLEOTIDE SEQUENCE [LARGE SCALE GENOMIC DNA]</scope>
    <source>
        <strain evidence="11">AQ028</strain>
        <tissue evidence="11">Male pupae</tissue>
    </source>
</reference>
<dbReference type="FunFam" id="1.20.1250.20:FF:000218">
    <property type="entry name" value="facilitated trehalose transporter Tret1"/>
    <property type="match status" value="1"/>
</dbReference>
<keyword evidence="5 9" id="KW-0812">Transmembrane</keyword>
<evidence type="ECO:0000256" key="5">
    <source>
        <dbReference type="ARBA" id="ARBA00022692"/>
    </source>
</evidence>
<feature type="transmembrane region" description="Helical" evidence="9">
    <location>
        <begin position="433"/>
        <end position="454"/>
    </location>
</feature>
<comment type="subcellular location">
    <subcellularLocation>
        <location evidence="1">Cell membrane</location>
        <topology evidence="1">Multi-pass membrane protein</topology>
    </subcellularLocation>
</comment>
<evidence type="ECO:0000256" key="1">
    <source>
        <dbReference type="ARBA" id="ARBA00004651"/>
    </source>
</evidence>
<dbReference type="InterPro" id="IPR005828">
    <property type="entry name" value="MFS_sugar_transport-like"/>
</dbReference>
<keyword evidence="6 9" id="KW-1133">Transmembrane helix</keyword>
<evidence type="ECO:0000313" key="12">
    <source>
        <dbReference type="Proteomes" id="UP001549921"/>
    </source>
</evidence>
<feature type="transmembrane region" description="Helical" evidence="9">
    <location>
        <begin position="21"/>
        <end position="45"/>
    </location>
</feature>
<feature type="region of interest" description="Disordered" evidence="8">
    <location>
        <begin position="474"/>
        <end position="497"/>
    </location>
</feature>
<evidence type="ECO:0000256" key="3">
    <source>
        <dbReference type="ARBA" id="ARBA00022475"/>
    </source>
</evidence>
<evidence type="ECO:0000313" key="11">
    <source>
        <dbReference type="EMBL" id="KAL0809925.1"/>
    </source>
</evidence>
<protein>
    <recommendedName>
        <fullName evidence="10">Major facilitator superfamily (MFS) profile domain-containing protein</fullName>
    </recommendedName>
</protein>
<dbReference type="EMBL" id="JBEDNZ010000027">
    <property type="protein sequence ID" value="KAL0809925.1"/>
    <property type="molecule type" value="Genomic_DNA"/>
</dbReference>
<gene>
    <name evidence="11" type="ORF">ABMA28_010782</name>
</gene>
<feature type="transmembrane region" description="Helical" evidence="9">
    <location>
        <begin position="178"/>
        <end position="196"/>
    </location>
</feature>
<evidence type="ECO:0000259" key="10">
    <source>
        <dbReference type="PROSITE" id="PS50850"/>
    </source>
</evidence>
<evidence type="ECO:0000256" key="4">
    <source>
        <dbReference type="ARBA" id="ARBA00022597"/>
    </source>
</evidence>
<feature type="transmembrane region" description="Helical" evidence="9">
    <location>
        <begin position="304"/>
        <end position="326"/>
    </location>
</feature>
<keyword evidence="7 9" id="KW-0472">Membrane</keyword>
<dbReference type="Pfam" id="PF00083">
    <property type="entry name" value="Sugar_tr"/>
    <property type="match status" value="1"/>
</dbReference>
<accession>A0ABD0S787</accession>
<feature type="domain" description="Major facilitator superfamily (MFS) profile" evidence="10">
    <location>
        <begin position="20"/>
        <end position="458"/>
    </location>
</feature>
<dbReference type="Proteomes" id="UP001549921">
    <property type="component" value="Unassembled WGS sequence"/>
</dbReference>
<feature type="transmembrane region" description="Helical" evidence="9">
    <location>
        <begin position="65"/>
        <end position="85"/>
    </location>
</feature>
<dbReference type="SUPFAM" id="SSF103473">
    <property type="entry name" value="MFS general substrate transporter"/>
    <property type="match status" value="1"/>
</dbReference>
<keyword evidence="3" id="KW-1003">Cell membrane</keyword>
<keyword evidence="2" id="KW-0813">Transport</keyword>
<feature type="transmembrane region" description="Helical" evidence="9">
    <location>
        <begin position="333"/>
        <end position="355"/>
    </location>
</feature>
<feature type="transmembrane region" description="Helical" evidence="9">
    <location>
        <begin position="403"/>
        <end position="427"/>
    </location>
</feature>
<sequence length="497" mass="54999">MKGRHARFRAPKRWTDAVRQALFVVMGISLNMASLGAVMGFTAILLPQLRAPDSMVKVDNVSGSWIASIVGLSLIVGNLMVPTLMGKFGRKVASLISCSIILVFWLCIALATSVTVILIARAFQGLSMGINLSLSPIMIGELTSPSNRGIFSSIMTSSITAATLMVHIVGSYVAWETTAIICAFVSFISLAILVFSPESPSWLADKGKFEESRKSFRWLRGEAEDEELEQMLEARKVREEIVKTTKQDYNIINYIKEAFSRREFYKPVFIMIHLYTLSLWTGMAFLIVYTVDIIKAIVGEDADVALHITVLDIQRMISTIIGLIVIKKIKRRTVLFVTVGINFAALVLIAAYTFVRAKTVLPFDHPAIGIILLHIHMFSVTTGALPLPIIISGELFPLEFRSLAGGISAIAFSLNYFLTSKTVLVLLNSMGLYGAYTLYAAVTLYCVVVIWIMLPETKDRTLQDIEDEFRGKPKFKSEDNVSMPLTVNGKSNLDEEA</sequence>
<evidence type="ECO:0000256" key="6">
    <source>
        <dbReference type="ARBA" id="ARBA00022989"/>
    </source>
</evidence>
<organism evidence="11 12">
    <name type="scientific">Loxostege sticticalis</name>
    <name type="common">Beet webworm moth</name>
    <dbReference type="NCBI Taxonomy" id="481309"/>
    <lineage>
        <taxon>Eukaryota</taxon>
        <taxon>Metazoa</taxon>
        <taxon>Ecdysozoa</taxon>
        <taxon>Arthropoda</taxon>
        <taxon>Hexapoda</taxon>
        <taxon>Insecta</taxon>
        <taxon>Pterygota</taxon>
        <taxon>Neoptera</taxon>
        <taxon>Endopterygota</taxon>
        <taxon>Lepidoptera</taxon>
        <taxon>Glossata</taxon>
        <taxon>Ditrysia</taxon>
        <taxon>Pyraloidea</taxon>
        <taxon>Crambidae</taxon>
        <taxon>Pyraustinae</taxon>
        <taxon>Loxostege</taxon>
    </lineage>
</organism>
<dbReference type="InterPro" id="IPR036259">
    <property type="entry name" value="MFS_trans_sf"/>
</dbReference>
<comment type="caution">
    <text evidence="11">The sequence shown here is derived from an EMBL/GenBank/DDBJ whole genome shotgun (WGS) entry which is preliminary data.</text>
</comment>
<evidence type="ECO:0000256" key="9">
    <source>
        <dbReference type="SAM" id="Phobius"/>
    </source>
</evidence>
<feature type="transmembrane region" description="Helical" evidence="9">
    <location>
        <begin position="268"/>
        <end position="289"/>
    </location>
</feature>